<dbReference type="EMBL" id="LFXJ01000005">
    <property type="protein sequence ID" value="KMY32366.1"/>
    <property type="molecule type" value="Genomic_DNA"/>
</dbReference>
<dbReference type="RefSeq" id="WP_049665578.1">
    <property type="nucleotide sequence ID" value="NZ_LFXJ01000005.1"/>
</dbReference>
<evidence type="ECO:0000313" key="2">
    <source>
        <dbReference type="Proteomes" id="UP000037326"/>
    </source>
</evidence>
<sequence length="66" mass="7662">MSNKQIRRAIKNYIMHYGKQDTRVVIDTFSKAFHTTKQRISGNISCMKCIDGSINIISNRPHSIMY</sequence>
<gene>
    <name evidence="1" type="ORF">ACZ11_09530</name>
</gene>
<dbReference type="AlphaFoldDB" id="A0A0K9FDZ4"/>
<proteinExistence type="predicted"/>
<dbReference type="PATRIC" id="fig|582475.4.peg.1472"/>
<dbReference type="OrthoDB" id="9903950at2"/>
<dbReference type="GeneID" id="96598497"/>
<comment type="caution">
    <text evidence="1">The sequence shown here is derived from an EMBL/GenBank/DDBJ whole genome shotgun (WGS) entry which is preliminary data.</text>
</comment>
<protein>
    <submittedName>
        <fullName evidence="1">Uncharacterized protein</fullName>
    </submittedName>
</protein>
<evidence type="ECO:0000313" key="1">
    <source>
        <dbReference type="EMBL" id="KMY32366.1"/>
    </source>
</evidence>
<accession>A0A0K9FDZ4</accession>
<name>A0A0K9FDZ4_9BACI</name>
<organism evidence="1 2">
    <name type="scientific">Lysinibacillus xylanilyticus</name>
    <dbReference type="NCBI Taxonomy" id="582475"/>
    <lineage>
        <taxon>Bacteria</taxon>
        <taxon>Bacillati</taxon>
        <taxon>Bacillota</taxon>
        <taxon>Bacilli</taxon>
        <taxon>Bacillales</taxon>
        <taxon>Bacillaceae</taxon>
        <taxon>Lysinibacillus</taxon>
    </lineage>
</organism>
<reference evidence="2" key="1">
    <citation type="submission" date="2015-07" db="EMBL/GenBank/DDBJ databases">
        <authorList>
            <consortium name="Consortium for Microbial Forensics and Genomics (microFORGE)"/>
            <person name="Knight B.M."/>
            <person name="Roberts D.P."/>
            <person name="Lin D."/>
            <person name="Hari K."/>
            <person name="Fletcher J."/>
            <person name="Melcher U."/>
            <person name="Blagden T."/>
            <person name="Winegar R.A."/>
        </authorList>
    </citation>
    <scope>NUCLEOTIDE SEQUENCE [LARGE SCALE GENOMIC DNA]</scope>
    <source>
        <strain evidence="2">DSM 23493</strain>
    </source>
</reference>
<dbReference type="Proteomes" id="UP000037326">
    <property type="component" value="Unassembled WGS sequence"/>
</dbReference>